<keyword evidence="3" id="KW-0378">Hydrolase</keyword>
<dbReference type="InterPro" id="IPR025657">
    <property type="entry name" value="RadC_JAB"/>
</dbReference>
<dbReference type="EMBL" id="JZWI01000043">
    <property type="protein sequence ID" value="KLN52877.1"/>
    <property type="molecule type" value="Genomic_DNA"/>
</dbReference>
<evidence type="ECO:0000256" key="5">
    <source>
        <dbReference type="ARBA" id="ARBA00023049"/>
    </source>
</evidence>
<keyword evidence="4" id="KW-0862">Zinc</keyword>
<evidence type="ECO:0000256" key="1">
    <source>
        <dbReference type="ARBA" id="ARBA00022670"/>
    </source>
</evidence>
<reference evidence="7 8" key="1">
    <citation type="submission" date="2015-03" db="EMBL/GenBank/DDBJ databases">
        <title>Genome sequence of Variovorax paradoxus TBEA6.</title>
        <authorList>
            <person name="Poehlein A."/>
            <person name="Schuldes J."/>
            <person name="Wuebbeler J.H."/>
            <person name="Hiessl S."/>
            <person name="Steinbuechel A."/>
            <person name="Daniel R."/>
        </authorList>
    </citation>
    <scope>NUCLEOTIDE SEQUENCE [LARGE SCALE GENOMIC DNA]</scope>
    <source>
        <strain evidence="7 8">TBEA6</strain>
    </source>
</reference>
<name>A0A0H2LWH6_VARPD</name>
<gene>
    <name evidence="7" type="ORF">VPARA_60470</name>
</gene>
<dbReference type="PROSITE" id="PS50249">
    <property type="entry name" value="MPN"/>
    <property type="match status" value="1"/>
</dbReference>
<dbReference type="PANTHER" id="PTHR30471">
    <property type="entry name" value="DNA REPAIR PROTEIN RADC"/>
    <property type="match status" value="1"/>
</dbReference>
<dbReference type="PATRIC" id="fig|34073.19.peg.6209"/>
<dbReference type="InterPro" id="IPR037518">
    <property type="entry name" value="MPN"/>
</dbReference>
<keyword evidence="8" id="KW-1185">Reference proteome</keyword>
<accession>A0A0H2LWH6</accession>
<keyword evidence="5" id="KW-0482">Metalloprotease</keyword>
<evidence type="ECO:0000256" key="3">
    <source>
        <dbReference type="ARBA" id="ARBA00022801"/>
    </source>
</evidence>
<proteinExistence type="predicted"/>
<comment type="caution">
    <text evidence="7">The sequence shown here is derived from an EMBL/GenBank/DDBJ whole genome shotgun (WGS) entry which is preliminary data.</text>
</comment>
<dbReference type="InterPro" id="IPR001405">
    <property type="entry name" value="UPF0758"/>
</dbReference>
<keyword evidence="2" id="KW-0479">Metal-binding</keyword>
<dbReference type="PANTHER" id="PTHR30471:SF3">
    <property type="entry name" value="UPF0758 PROTEIN YEES-RELATED"/>
    <property type="match status" value="1"/>
</dbReference>
<evidence type="ECO:0000313" key="7">
    <source>
        <dbReference type="EMBL" id="KLN52877.1"/>
    </source>
</evidence>
<keyword evidence="1" id="KW-0645">Protease</keyword>
<dbReference type="AlphaFoldDB" id="A0A0H2LWH6"/>
<evidence type="ECO:0000313" key="8">
    <source>
        <dbReference type="Proteomes" id="UP000035170"/>
    </source>
</evidence>
<dbReference type="Gene3D" id="3.40.140.10">
    <property type="entry name" value="Cytidine Deaminase, domain 2"/>
    <property type="match status" value="1"/>
</dbReference>
<dbReference type="CDD" id="cd08071">
    <property type="entry name" value="MPN_DUF2466"/>
    <property type="match status" value="1"/>
</dbReference>
<dbReference type="RefSeq" id="WP_047787192.1">
    <property type="nucleotide sequence ID" value="NZ_JZWI01000043.1"/>
</dbReference>
<dbReference type="GO" id="GO:0008237">
    <property type="term" value="F:metallopeptidase activity"/>
    <property type="evidence" value="ECO:0007669"/>
    <property type="project" value="UniProtKB-KW"/>
</dbReference>
<evidence type="ECO:0000259" key="6">
    <source>
        <dbReference type="PROSITE" id="PS50249"/>
    </source>
</evidence>
<dbReference type="Proteomes" id="UP000035170">
    <property type="component" value="Unassembled WGS sequence"/>
</dbReference>
<sequence>MSHDLFSSLVSFEFSASVPLLVCDVAGEYRLAEADEVLLAAQRLLARRVRGSDALSSPALVRDFLRLRHGALECEVFAVVHLDSQNRVLDYVEMFRGTVAQTSVYPREVVKDAMARNSAALLLVHGHPSGLAEPSLADEALTQTLKTALSLVDVRVVDHLIVGGREIYSMAEHGLM</sequence>
<evidence type="ECO:0000256" key="2">
    <source>
        <dbReference type="ARBA" id="ARBA00022723"/>
    </source>
</evidence>
<dbReference type="GO" id="GO:0006508">
    <property type="term" value="P:proteolysis"/>
    <property type="evidence" value="ECO:0007669"/>
    <property type="project" value="UniProtKB-KW"/>
</dbReference>
<protein>
    <recommendedName>
        <fullName evidence="6">MPN domain-containing protein</fullName>
    </recommendedName>
</protein>
<organism evidence="7 8">
    <name type="scientific">Variovorax paradoxus</name>
    <dbReference type="NCBI Taxonomy" id="34073"/>
    <lineage>
        <taxon>Bacteria</taxon>
        <taxon>Pseudomonadati</taxon>
        <taxon>Pseudomonadota</taxon>
        <taxon>Betaproteobacteria</taxon>
        <taxon>Burkholderiales</taxon>
        <taxon>Comamonadaceae</taxon>
        <taxon>Variovorax</taxon>
    </lineage>
</organism>
<dbReference type="Pfam" id="PF04002">
    <property type="entry name" value="RadC"/>
    <property type="match status" value="1"/>
</dbReference>
<evidence type="ECO:0000256" key="4">
    <source>
        <dbReference type="ARBA" id="ARBA00022833"/>
    </source>
</evidence>
<dbReference type="GO" id="GO:0046872">
    <property type="term" value="F:metal ion binding"/>
    <property type="evidence" value="ECO:0007669"/>
    <property type="project" value="UniProtKB-KW"/>
</dbReference>
<feature type="domain" description="MPN" evidence="6">
    <location>
        <begin position="54"/>
        <end position="176"/>
    </location>
</feature>